<accession>A0ABW1ID08</accession>
<protein>
    <submittedName>
        <fullName evidence="2">STAS domain-containing protein</fullName>
    </submittedName>
</protein>
<dbReference type="RefSeq" id="WP_379567790.1">
    <property type="nucleotide sequence ID" value="NZ_JBHSQK010000052.1"/>
</dbReference>
<dbReference type="PROSITE" id="PS50801">
    <property type="entry name" value="STAS"/>
    <property type="match status" value="1"/>
</dbReference>
<dbReference type="InterPro" id="IPR036513">
    <property type="entry name" value="STAS_dom_sf"/>
</dbReference>
<evidence type="ECO:0000313" key="2">
    <source>
        <dbReference type="EMBL" id="MFC5950619.1"/>
    </source>
</evidence>
<name>A0ABW1ID08_9PSEU</name>
<keyword evidence="3" id="KW-1185">Reference proteome</keyword>
<evidence type="ECO:0000259" key="1">
    <source>
        <dbReference type="PROSITE" id="PS50801"/>
    </source>
</evidence>
<evidence type="ECO:0000313" key="3">
    <source>
        <dbReference type="Proteomes" id="UP001596119"/>
    </source>
</evidence>
<dbReference type="PANTHER" id="PTHR33495:SF2">
    <property type="entry name" value="ANTI-SIGMA FACTOR ANTAGONIST TM_1081-RELATED"/>
    <property type="match status" value="1"/>
</dbReference>
<dbReference type="InterPro" id="IPR058548">
    <property type="entry name" value="MlaB-like_STAS"/>
</dbReference>
<dbReference type="Gene3D" id="3.30.750.24">
    <property type="entry name" value="STAS domain"/>
    <property type="match status" value="1"/>
</dbReference>
<dbReference type="Pfam" id="PF13466">
    <property type="entry name" value="STAS_2"/>
    <property type="match status" value="1"/>
</dbReference>
<gene>
    <name evidence="2" type="ORF">ACFQH9_20325</name>
</gene>
<dbReference type="EMBL" id="JBHSQK010000052">
    <property type="protein sequence ID" value="MFC5950619.1"/>
    <property type="molecule type" value="Genomic_DNA"/>
</dbReference>
<feature type="domain" description="STAS" evidence="1">
    <location>
        <begin position="23"/>
        <end position="125"/>
    </location>
</feature>
<organism evidence="2 3">
    <name type="scientific">Pseudonocardia lutea</name>
    <dbReference type="NCBI Taxonomy" id="2172015"/>
    <lineage>
        <taxon>Bacteria</taxon>
        <taxon>Bacillati</taxon>
        <taxon>Actinomycetota</taxon>
        <taxon>Actinomycetes</taxon>
        <taxon>Pseudonocardiales</taxon>
        <taxon>Pseudonocardiaceae</taxon>
        <taxon>Pseudonocardia</taxon>
    </lineage>
</organism>
<proteinExistence type="predicted"/>
<dbReference type="InterPro" id="IPR002645">
    <property type="entry name" value="STAS_dom"/>
</dbReference>
<dbReference type="Proteomes" id="UP001596119">
    <property type="component" value="Unassembled WGS sequence"/>
</dbReference>
<dbReference type="CDD" id="cd07043">
    <property type="entry name" value="STAS_anti-anti-sigma_factors"/>
    <property type="match status" value="1"/>
</dbReference>
<sequence>MASRPSRGPQVRVAVRRHDHGGQSAVVVRVAGEVDDETGGEVRAAFSGAFAAGVPTLVVDLTEVTLLASDGIADLLLARRTAAATGTALRVVVGENPRVLRPLHLTGVTDFLELCRDLDEALAHGTRAS</sequence>
<reference evidence="3" key="1">
    <citation type="journal article" date="2019" name="Int. J. Syst. Evol. Microbiol.">
        <title>The Global Catalogue of Microorganisms (GCM) 10K type strain sequencing project: providing services to taxonomists for standard genome sequencing and annotation.</title>
        <authorList>
            <consortium name="The Broad Institute Genomics Platform"/>
            <consortium name="The Broad Institute Genome Sequencing Center for Infectious Disease"/>
            <person name="Wu L."/>
            <person name="Ma J."/>
        </authorList>
    </citation>
    <scope>NUCLEOTIDE SEQUENCE [LARGE SCALE GENOMIC DNA]</scope>
    <source>
        <strain evidence="3">CGMCC 4.7397</strain>
    </source>
</reference>
<dbReference type="SUPFAM" id="SSF52091">
    <property type="entry name" value="SpoIIaa-like"/>
    <property type="match status" value="1"/>
</dbReference>
<comment type="caution">
    <text evidence="2">The sequence shown here is derived from an EMBL/GenBank/DDBJ whole genome shotgun (WGS) entry which is preliminary data.</text>
</comment>
<dbReference type="PANTHER" id="PTHR33495">
    <property type="entry name" value="ANTI-SIGMA FACTOR ANTAGONIST TM_1081-RELATED-RELATED"/>
    <property type="match status" value="1"/>
</dbReference>